<reference evidence="1 2" key="1">
    <citation type="journal article" date="2024" name="Plant Biotechnol. J.">
        <title>Genome and CRISPR/Cas9 system of a widespread forest tree (Populus alba) in the world.</title>
        <authorList>
            <person name="Liu Y.J."/>
            <person name="Jiang P.F."/>
            <person name="Han X.M."/>
            <person name="Li X.Y."/>
            <person name="Wang H.M."/>
            <person name="Wang Y.J."/>
            <person name="Wang X.X."/>
            <person name="Zeng Q.Y."/>
        </authorList>
    </citation>
    <scope>NUCLEOTIDE SEQUENCE [LARGE SCALE GENOMIC DNA]</scope>
    <source>
        <strain evidence="2">cv. PAL-ZL1</strain>
    </source>
</reference>
<keyword evidence="2" id="KW-1185">Reference proteome</keyword>
<evidence type="ECO:0000313" key="1">
    <source>
        <dbReference type="EMBL" id="KAL3582329.1"/>
    </source>
</evidence>
<accession>A0ACC4BUL2</accession>
<protein>
    <submittedName>
        <fullName evidence="1">Uncharacterized protein</fullName>
    </submittedName>
</protein>
<sequence>MDYLDEEQRRAITMKSSSIALRYKDYPINLIDPPGHMDFCSEVSTAARLSGGALVLVDAVEGMHIQKHAVLRQAWIEKLTPCLVLNKIDRVICELKLSPMEAYNRLLKIVHEVNGIMTGERGDENLEFIEEDDEDNFQPQKGNVAFVCALDGWGFGIREFSEFYASKLGASSDALQKAPLVSYEETTEGEASNICVVRVEVLKLPPALTKVLDESTDILGDIMKNSVVSGFQLATAAGLICDEPMWGLTFVIEACISPLAEQSESNQQSEQYAIFARQVMAAIKDACRAAVLQKKPWLVEAVYFCELTTPSIWVLCMLCLIGNEPESQRRKCRRDPHFSQFMHTSQFLKALILMNILGDRPRVLQVLFLYYLMGKHFLRIPSLYQKQEEIEEFGDGSSVLPNTVRKLIDAARRRKGLPVEEKVVQHATKQRTLAPKV</sequence>
<comment type="caution">
    <text evidence="1">The sequence shown here is derived from an EMBL/GenBank/DDBJ whole genome shotgun (WGS) entry which is preliminary data.</text>
</comment>
<gene>
    <name evidence="1" type="ORF">D5086_016661</name>
</gene>
<name>A0ACC4BUL2_POPAL</name>
<proteinExistence type="predicted"/>
<evidence type="ECO:0000313" key="2">
    <source>
        <dbReference type="Proteomes" id="UP000309997"/>
    </source>
</evidence>
<dbReference type="EMBL" id="RCHU02000008">
    <property type="protein sequence ID" value="KAL3582329.1"/>
    <property type="molecule type" value="Genomic_DNA"/>
</dbReference>
<dbReference type="Proteomes" id="UP000309997">
    <property type="component" value="Unassembled WGS sequence"/>
</dbReference>
<organism evidence="1 2">
    <name type="scientific">Populus alba</name>
    <name type="common">White poplar</name>
    <dbReference type="NCBI Taxonomy" id="43335"/>
    <lineage>
        <taxon>Eukaryota</taxon>
        <taxon>Viridiplantae</taxon>
        <taxon>Streptophyta</taxon>
        <taxon>Embryophyta</taxon>
        <taxon>Tracheophyta</taxon>
        <taxon>Spermatophyta</taxon>
        <taxon>Magnoliopsida</taxon>
        <taxon>eudicotyledons</taxon>
        <taxon>Gunneridae</taxon>
        <taxon>Pentapetalae</taxon>
        <taxon>rosids</taxon>
        <taxon>fabids</taxon>
        <taxon>Malpighiales</taxon>
        <taxon>Salicaceae</taxon>
        <taxon>Saliceae</taxon>
        <taxon>Populus</taxon>
    </lineage>
</organism>